<feature type="domain" description="AB hydrolase-1" evidence="1">
    <location>
        <begin position="10"/>
        <end position="236"/>
    </location>
</feature>
<evidence type="ECO:0000259" key="1">
    <source>
        <dbReference type="Pfam" id="PF12697"/>
    </source>
</evidence>
<dbReference type="InterPro" id="IPR052897">
    <property type="entry name" value="Sec-Metab_Biosynth_Hydrolase"/>
</dbReference>
<protein>
    <submittedName>
        <fullName evidence="2">Alpha/beta hydrolase</fullName>
    </submittedName>
</protein>
<comment type="caution">
    <text evidence="2">The sequence shown here is derived from an EMBL/GenBank/DDBJ whole genome shotgun (WGS) entry which is preliminary data.</text>
</comment>
<dbReference type="EMBL" id="VYUY01000003">
    <property type="protein sequence ID" value="KAA9135724.1"/>
    <property type="molecule type" value="Genomic_DNA"/>
</dbReference>
<dbReference type="Proteomes" id="UP000326838">
    <property type="component" value="Unassembled WGS sequence"/>
</dbReference>
<dbReference type="GO" id="GO:0016787">
    <property type="term" value="F:hydrolase activity"/>
    <property type="evidence" value="ECO:0007669"/>
    <property type="project" value="UniProtKB-KW"/>
</dbReference>
<dbReference type="InterPro" id="IPR000073">
    <property type="entry name" value="AB_hydrolase_1"/>
</dbReference>
<dbReference type="AlphaFoldDB" id="A0A5N0TN57"/>
<dbReference type="RefSeq" id="WP_150891578.1">
    <property type="nucleotide sequence ID" value="NZ_VYUY01000003.1"/>
</dbReference>
<keyword evidence="3" id="KW-1185">Reference proteome</keyword>
<reference evidence="3" key="1">
    <citation type="submission" date="2019-09" db="EMBL/GenBank/DDBJ databases">
        <title>Mumia zhuanghuii sp. nov. isolated from the intestinal contents of plateau pika (Ochotona curzoniae) in the Qinghai-Tibet plateau of China.</title>
        <authorList>
            <person name="Tian Z."/>
        </authorList>
    </citation>
    <scope>NUCLEOTIDE SEQUENCE [LARGE SCALE GENOMIC DNA]</scope>
    <source>
        <strain evidence="3">L-033</strain>
    </source>
</reference>
<gene>
    <name evidence="2" type="ORF">F6B40_00555</name>
</gene>
<dbReference type="PANTHER" id="PTHR37017:SF11">
    <property type="entry name" value="ESTERASE_LIPASE_THIOESTERASE DOMAIN-CONTAINING PROTEIN"/>
    <property type="match status" value="1"/>
</dbReference>
<dbReference type="Gene3D" id="3.40.50.1820">
    <property type="entry name" value="alpha/beta hydrolase"/>
    <property type="match status" value="1"/>
</dbReference>
<evidence type="ECO:0000313" key="2">
    <source>
        <dbReference type="EMBL" id="KAA9135724.1"/>
    </source>
</evidence>
<sequence>MTSTTDKPTIVLVHGAWADGLSFAALTERLQRHGHTVLLAPNPLRGVAHDTKAVSDFLAQATTGPVVLAAHSYGGMVISGAALGNPLVRALVFIDAYAPVDGESASTLSNERPGSLLNVPDPTTVFDFVVPAADATQGEYDSYIKRDRFHEIFADGIPAHEAAVLTAGQSATALAALGTPFSGTPAWQSIPSWSVVGTADRVIPPAQLRAMASRAGSTTVEIDAPHLSMTADPRRVGHVIEQAAAASV</sequence>
<keyword evidence="2" id="KW-0378">Hydrolase</keyword>
<dbReference type="InterPro" id="IPR029058">
    <property type="entry name" value="AB_hydrolase_fold"/>
</dbReference>
<proteinExistence type="predicted"/>
<name>A0A5N0TN57_9MICO</name>
<dbReference type="SUPFAM" id="SSF53474">
    <property type="entry name" value="alpha/beta-Hydrolases"/>
    <property type="match status" value="1"/>
</dbReference>
<dbReference type="PANTHER" id="PTHR37017">
    <property type="entry name" value="AB HYDROLASE-1 DOMAIN-CONTAINING PROTEIN-RELATED"/>
    <property type="match status" value="1"/>
</dbReference>
<accession>A0A5N0TN57</accession>
<organism evidence="2 3">
    <name type="scientific">Microbacterium caowuchunii</name>
    <dbReference type="NCBI Taxonomy" id="2614638"/>
    <lineage>
        <taxon>Bacteria</taxon>
        <taxon>Bacillati</taxon>
        <taxon>Actinomycetota</taxon>
        <taxon>Actinomycetes</taxon>
        <taxon>Micrococcales</taxon>
        <taxon>Microbacteriaceae</taxon>
        <taxon>Microbacterium</taxon>
    </lineage>
</organism>
<dbReference type="Pfam" id="PF12697">
    <property type="entry name" value="Abhydrolase_6"/>
    <property type="match status" value="1"/>
</dbReference>
<evidence type="ECO:0000313" key="3">
    <source>
        <dbReference type="Proteomes" id="UP000326838"/>
    </source>
</evidence>